<name>A0A8U0HRD4_9EURY</name>
<dbReference type="Proteomes" id="UP000830729">
    <property type="component" value="Chromosome"/>
</dbReference>
<dbReference type="GeneID" id="72186328"/>
<keyword evidence="3" id="KW-1185">Reference proteome</keyword>
<evidence type="ECO:0000313" key="2">
    <source>
        <dbReference type="EMBL" id="UPV73642.1"/>
    </source>
</evidence>
<dbReference type="KEGG" id="halx:M0R89_13975"/>
<organism evidence="2 3">
    <name type="scientific">Halorussus limi</name>
    <dbReference type="NCBI Taxonomy" id="2938695"/>
    <lineage>
        <taxon>Archaea</taxon>
        <taxon>Methanobacteriati</taxon>
        <taxon>Methanobacteriota</taxon>
        <taxon>Stenosarchaea group</taxon>
        <taxon>Halobacteria</taxon>
        <taxon>Halobacteriales</taxon>
        <taxon>Haladaptataceae</taxon>
        <taxon>Halorussus</taxon>
    </lineage>
</organism>
<gene>
    <name evidence="2" type="ORF">M0R89_13975</name>
</gene>
<reference evidence="2 3" key="1">
    <citation type="submission" date="2022-04" db="EMBL/GenBank/DDBJ databases">
        <title>Diverse halophilic archaea isolated from saline environments.</title>
        <authorList>
            <person name="Cui H.-L."/>
        </authorList>
    </citation>
    <scope>NUCLEOTIDE SEQUENCE [LARGE SCALE GENOMIC DNA]</scope>
    <source>
        <strain evidence="2 3">XZYJT49</strain>
    </source>
</reference>
<keyword evidence="1" id="KW-0472">Membrane</keyword>
<evidence type="ECO:0000313" key="3">
    <source>
        <dbReference type="Proteomes" id="UP000830729"/>
    </source>
</evidence>
<feature type="transmembrane region" description="Helical" evidence="1">
    <location>
        <begin position="64"/>
        <end position="83"/>
    </location>
</feature>
<dbReference type="RefSeq" id="WP_248649694.1">
    <property type="nucleotide sequence ID" value="NZ_CP096659.1"/>
</dbReference>
<accession>A0A8U0HRD4</accession>
<protein>
    <submittedName>
        <fullName evidence="2">Uncharacterized protein</fullName>
    </submittedName>
</protein>
<dbReference type="EMBL" id="CP096659">
    <property type="protein sequence ID" value="UPV73642.1"/>
    <property type="molecule type" value="Genomic_DNA"/>
</dbReference>
<keyword evidence="1" id="KW-1133">Transmembrane helix</keyword>
<evidence type="ECO:0000256" key="1">
    <source>
        <dbReference type="SAM" id="Phobius"/>
    </source>
</evidence>
<sequence>MASFRTKRGRCVLTDDELRVESGLYLQAKRYWEGNRPLLAVYLGLYAALLVASARVASSGEWRALVVGAIAVVTLLVAGRAANRRRGVGSADRIPLYDVESVTAVAGDDWLTRPRLVVRYWRDGGVKRRRVMMPSGLLSYGESEFERAKRTFRERGIPVETVGPHGR</sequence>
<dbReference type="AlphaFoldDB" id="A0A8U0HRD4"/>
<feature type="transmembrane region" description="Helical" evidence="1">
    <location>
        <begin position="39"/>
        <end position="58"/>
    </location>
</feature>
<proteinExistence type="predicted"/>
<keyword evidence="1" id="KW-0812">Transmembrane</keyword>